<dbReference type="Gene3D" id="3.30.70.270">
    <property type="match status" value="1"/>
</dbReference>
<dbReference type="RefSeq" id="WP_194537886.1">
    <property type="nucleotide sequence ID" value="NZ_JACEFB010000006.1"/>
</dbReference>
<dbReference type="SUPFAM" id="SSF100879">
    <property type="entry name" value="Lesion bypass DNA polymerase (Y-family), little finger domain"/>
    <property type="match status" value="1"/>
</dbReference>
<dbReference type="GO" id="GO:0009432">
    <property type="term" value="P:SOS response"/>
    <property type="evidence" value="ECO:0007669"/>
    <property type="project" value="TreeGrafter"/>
</dbReference>
<dbReference type="Pfam" id="PF11798">
    <property type="entry name" value="IMS_HHH"/>
    <property type="match status" value="1"/>
</dbReference>
<evidence type="ECO:0000313" key="3">
    <source>
        <dbReference type="EMBL" id="MBA2226442.1"/>
    </source>
</evidence>
<dbReference type="CDD" id="cd00424">
    <property type="entry name" value="PolY"/>
    <property type="match status" value="1"/>
</dbReference>
<dbReference type="InterPro" id="IPR001126">
    <property type="entry name" value="UmuC"/>
</dbReference>
<dbReference type="GO" id="GO:0042276">
    <property type="term" value="P:error-prone translesion synthesis"/>
    <property type="evidence" value="ECO:0007669"/>
    <property type="project" value="TreeGrafter"/>
</dbReference>
<dbReference type="Proteomes" id="UP000542342">
    <property type="component" value="Unassembled WGS sequence"/>
</dbReference>
<dbReference type="GO" id="GO:0006281">
    <property type="term" value="P:DNA repair"/>
    <property type="evidence" value="ECO:0007669"/>
    <property type="project" value="InterPro"/>
</dbReference>
<dbReference type="Pfam" id="PF00817">
    <property type="entry name" value="IMS"/>
    <property type="match status" value="1"/>
</dbReference>
<dbReference type="PANTHER" id="PTHR11076:SF33">
    <property type="entry name" value="DNA POLYMERASE KAPPA"/>
    <property type="match status" value="1"/>
</dbReference>
<organism evidence="3 4">
    <name type="scientific">Thermogemmata fonticola</name>
    <dbReference type="NCBI Taxonomy" id="2755323"/>
    <lineage>
        <taxon>Bacteria</taxon>
        <taxon>Pseudomonadati</taxon>
        <taxon>Planctomycetota</taxon>
        <taxon>Planctomycetia</taxon>
        <taxon>Gemmatales</taxon>
        <taxon>Gemmataceae</taxon>
        <taxon>Thermogemmata</taxon>
    </lineage>
</organism>
<dbReference type="GO" id="GO:0005829">
    <property type="term" value="C:cytosol"/>
    <property type="evidence" value="ECO:0007669"/>
    <property type="project" value="TreeGrafter"/>
</dbReference>
<accession>A0A7V8VEC8</accession>
<name>A0A7V8VEC8_9BACT</name>
<comment type="caution">
    <text evidence="3">The sequence shown here is derived from an EMBL/GenBank/DDBJ whole genome shotgun (WGS) entry which is preliminary data.</text>
</comment>
<dbReference type="InterPro" id="IPR043128">
    <property type="entry name" value="Rev_trsase/Diguanyl_cyclase"/>
</dbReference>
<dbReference type="Gene3D" id="3.40.1170.60">
    <property type="match status" value="1"/>
</dbReference>
<dbReference type="Pfam" id="PF11799">
    <property type="entry name" value="IMS_C"/>
    <property type="match status" value="1"/>
</dbReference>
<gene>
    <name evidence="3" type="ORF">H0921_09750</name>
</gene>
<protein>
    <submittedName>
        <fullName evidence="3">DNA polymerase</fullName>
    </submittedName>
</protein>
<evidence type="ECO:0000313" key="4">
    <source>
        <dbReference type="Proteomes" id="UP000542342"/>
    </source>
</evidence>
<proteinExistence type="inferred from homology"/>
<dbReference type="PROSITE" id="PS50173">
    <property type="entry name" value="UMUC"/>
    <property type="match status" value="1"/>
</dbReference>
<dbReference type="InterPro" id="IPR017961">
    <property type="entry name" value="DNA_pol_Y-fam_little_finger"/>
</dbReference>
<dbReference type="Gene3D" id="1.10.150.20">
    <property type="entry name" value="5' to 3' exonuclease, C-terminal subdomain"/>
    <property type="match status" value="1"/>
</dbReference>
<keyword evidence="4" id="KW-1185">Reference proteome</keyword>
<feature type="domain" description="UmuC" evidence="2">
    <location>
        <begin position="5"/>
        <end position="188"/>
    </location>
</feature>
<dbReference type="AlphaFoldDB" id="A0A7V8VEC8"/>
<dbReference type="GO" id="GO:0003887">
    <property type="term" value="F:DNA-directed DNA polymerase activity"/>
    <property type="evidence" value="ECO:0007669"/>
    <property type="project" value="UniProtKB-KW"/>
</dbReference>
<dbReference type="InterPro" id="IPR050116">
    <property type="entry name" value="DNA_polymerase-Y"/>
</dbReference>
<sequence>MTLRKLFIDMNAFFASIEQQDDPTLRGRPVAVIPTDAPTTCCIAASYEAKRYGVRTGTPVWQARQLCPSLVFRLARHRRYVLFHQRILDAVETVLPIEKVLSIDEMTCSLGLNERSPQQALALANAIKQAIRTRVGECLTCSIGIAPNTLLAKVAADMRKPDGLTLLTAADLPHALHSLQLTDFPGIGPRMLRRLHSFGITSVRQLCAAPLATLSAVWKSKKIGERWHRLLHGGEDEDLSTARRSLGHSHVLPPPLRNDSDAYGVLTRLTHKAAARLRKEGYCAGCVSIHLTFLDSKRPVSRRRWSWACRIPHAQDTPAILRAVNQLWQARPQGFAPFHVGVLLTELRSADCTTPSLFDDNRRSIALSHTLDVVNTQCGPHALHFASIHDHRNTAPTRIAFTQIPCFDRAIL</sequence>
<evidence type="ECO:0000259" key="2">
    <source>
        <dbReference type="PROSITE" id="PS50173"/>
    </source>
</evidence>
<dbReference type="Gene3D" id="3.30.1490.100">
    <property type="entry name" value="DNA polymerase, Y-family, little finger domain"/>
    <property type="match status" value="1"/>
</dbReference>
<comment type="similarity">
    <text evidence="1">Belongs to the DNA polymerase type-Y family.</text>
</comment>
<dbReference type="PANTHER" id="PTHR11076">
    <property type="entry name" value="DNA REPAIR POLYMERASE UMUC / TRANSFERASE FAMILY MEMBER"/>
    <property type="match status" value="1"/>
</dbReference>
<dbReference type="EMBL" id="JACEFB010000006">
    <property type="protein sequence ID" value="MBA2226442.1"/>
    <property type="molecule type" value="Genomic_DNA"/>
</dbReference>
<dbReference type="SUPFAM" id="SSF56672">
    <property type="entry name" value="DNA/RNA polymerases"/>
    <property type="match status" value="1"/>
</dbReference>
<dbReference type="InterPro" id="IPR043502">
    <property type="entry name" value="DNA/RNA_pol_sf"/>
</dbReference>
<dbReference type="InterPro" id="IPR024728">
    <property type="entry name" value="PolY_HhH_motif"/>
</dbReference>
<dbReference type="GO" id="GO:0003684">
    <property type="term" value="F:damaged DNA binding"/>
    <property type="evidence" value="ECO:0007669"/>
    <property type="project" value="InterPro"/>
</dbReference>
<dbReference type="InterPro" id="IPR036775">
    <property type="entry name" value="DNA_pol_Y-fam_lit_finger_sf"/>
</dbReference>
<reference evidence="3 4" key="1">
    <citation type="submission" date="2020-07" db="EMBL/GenBank/DDBJ databases">
        <title>Thermogemmata thermophila gen. nov., sp. nov., a novel moderate thermophilic planctomycete from a Kamchatka hot spring.</title>
        <authorList>
            <person name="Elcheninov A.G."/>
            <person name="Podosokorskaya O.A."/>
            <person name="Kovaleva O.L."/>
            <person name="Novikov A."/>
            <person name="Bonch-Osmolovskaya E.A."/>
            <person name="Toshchakov S.V."/>
            <person name="Kublanov I.V."/>
        </authorList>
    </citation>
    <scope>NUCLEOTIDE SEQUENCE [LARGE SCALE GENOMIC DNA]</scope>
    <source>
        <strain evidence="3 4">2918</strain>
    </source>
</reference>
<evidence type="ECO:0000256" key="1">
    <source>
        <dbReference type="ARBA" id="ARBA00010945"/>
    </source>
</evidence>